<evidence type="ECO:0000256" key="4">
    <source>
        <dbReference type="ARBA" id="ARBA00022801"/>
    </source>
</evidence>
<evidence type="ECO:0000313" key="8">
    <source>
        <dbReference type="Proteomes" id="UP000316217"/>
    </source>
</evidence>
<dbReference type="InterPro" id="IPR002716">
    <property type="entry name" value="PIN_dom"/>
</dbReference>
<dbReference type="GO" id="GO:0000287">
    <property type="term" value="F:magnesium ion binding"/>
    <property type="evidence" value="ECO:0007669"/>
    <property type="project" value="UniProtKB-UniRule"/>
</dbReference>
<dbReference type="HAMAP" id="MF_00265">
    <property type="entry name" value="VapC_Nob1"/>
    <property type="match status" value="1"/>
</dbReference>
<gene>
    <name evidence="5" type="primary">vapC</name>
    <name evidence="7" type="ORF">EF810_04965</name>
</gene>
<comment type="similarity">
    <text evidence="5">Belongs to the PINc/VapC protein family.</text>
</comment>
<dbReference type="Gene3D" id="3.40.50.1010">
    <property type="entry name" value="5'-nuclease"/>
    <property type="match status" value="1"/>
</dbReference>
<dbReference type="AlphaFoldDB" id="A0A520KJY2"/>
<comment type="cofactor">
    <cofactor evidence="5">
        <name>Mg(2+)</name>
        <dbReference type="ChEBI" id="CHEBI:18420"/>
    </cofactor>
</comment>
<accession>A0A520KJY2</accession>
<evidence type="ECO:0000256" key="1">
    <source>
        <dbReference type="ARBA" id="ARBA00022649"/>
    </source>
</evidence>
<feature type="domain" description="PIN" evidence="6">
    <location>
        <begin position="7"/>
        <end position="125"/>
    </location>
</feature>
<feature type="binding site" evidence="5">
    <location>
        <position position="110"/>
    </location>
    <ligand>
        <name>Mg(2+)</name>
        <dbReference type="ChEBI" id="CHEBI:18420"/>
    </ligand>
</feature>
<comment type="function">
    <text evidence="5">Toxic component of a toxin-antitoxin (TA) system. An RNase.</text>
</comment>
<evidence type="ECO:0000256" key="3">
    <source>
        <dbReference type="ARBA" id="ARBA00022723"/>
    </source>
</evidence>
<name>A0A520KJY2_9CREN</name>
<keyword evidence="4 5" id="KW-0378">Hydrolase</keyword>
<keyword evidence="3 5" id="KW-0479">Metal-binding</keyword>
<feature type="binding site" evidence="5">
    <location>
        <position position="10"/>
    </location>
    <ligand>
        <name>Mg(2+)</name>
        <dbReference type="ChEBI" id="CHEBI:18420"/>
    </ligand>
</feature>
<dbReference type="GO" id="GO:0004540">
    <property type="term" value="F:RNA nuclease activity"/>
    <property type="evidence" value="ECO:0007669"/>
    <property type="project" value="InterPro"/>
</dbReference>
<dbReference type="SUPFAM" id="SSF88723">
    <property type="entry name" value="PIN domain-like"/>
    <property type="match status" value="1"/>
</dbReference>
<keyword evidence="5" id="KW-0460">Magnesium</keyword>
<keyword evidence="1 5" id="KW-1277">Toxin-antitoxin system</keyword>
<evidence type="ECO:0000256" key="5">
    <source>
        <dbReference type="HAMAP-Rule" id="MF_00265"/>
    </source>
</evidence>
<dbReference type="Proteomes" id="UP000316217">
    <property type="component" value="Unassembled WGS sequence"/>
</dbReference>
<proteinExistence type="inferred from homology"/>
<evidence type="ECO:0000256" key="2">
    <source>
        <dbReference type="ARBA" id="ARBA00022722"/>
    </source>
</evidence>
<dbReference type="GO" id="GO:0090729">
    <property type="term" value="F:toxin activity"/>
    <property type="evidence" value="ECO:0007669"/>
    <property type="project" value="UniProtKB-KW"/>
</dbReference>
<protein>
    <recommendedName>
        <fullName evidence="5">Ribonuclease VapC</fullName>
        <shortName evidence="5">RNase VapC</shortName>
        <ecNumber evidence="5">3.1.-.-</ecNumber>
    </recommendedName>
    <alternativeName>
        <fullName evidence="5">Putative toxin VapC</fullName>
    </alternativeName>
</protein>
<dbReference type="Pfam" id="PF01850">
    <property type="entry name" value="PIN"/>
    <property type="match status" value="1"/>
</dbReference>
<dbReference type="EMBL" id="RXII01000075">
    <property type="protein sequence ID" value="RZN61417.1"/>
    <property type="molecule type" value="Genomic_DNA"/>
</dbReference>
<organism evidence="7 8">
    <name type="scientific">Candidatus Methanodesulfokora washburnensis</name>
    <dbReference type="NCBI Taxonomy" id="2478471"/>
    <lineage>
        <taxon>Archaea</taxon>
        <taxon>Thermoproteota</taxon>
        <taxon>Candidatus Korarchaeia</taxon>
        <taxon>Candidatus Korarchaeia incertae sedis</taxon>
        <taxon>Candidatus Methanodesulfokora</taxon>
    </lineage>
</organism>
<evidence type="ECO:0000313" key="7">
    <source>
        <dbReference type="EMBL" id="RZN61417.1"/>
    </source>
</evidence>
<dbReference type="EC" id="3.1.-.-" evidence="5"/>
<evidence type="ECO:0000259" key="6">
    <source>
        <dbReference type="Pfam" id="PF01850"/>
    </source>
</evidence>
<reference evidence="7 8" key="1">
    <citation type="journal article" date="2019" name="Nat. Microbiol.">
        <title>Wide diversity of methane and short-chain alkane metabolisms in uncultured archaea.</title>
        <authorList>
            <person name="Borrel G."/>
            <person name="Adam P.S."/>
            <person name="McKay L.J."/>
            <person name="Chen L.X."/>
            <person name="Sierra-Garcia I.N."/>
            <person name="Sieber C.M."/>
            <person name="Letourneur Q."/>
            <person name="Ghozlane A."/>
            <person name="Andersen G.L."/>
            <person name="Li W.J."/>
            <person name="Hallam S.J."/>
            <person name="Muyzer G."/>
            <person name="de Oliveira V.M."/>
            <person name="Inskeep W.P."/>
            <person name="Banfield J.F."/>
            <person name="Gribaldo S."/>
        </authorList>
    </citation>
    <scope>NUCLEOTIDE SEQUENCE [LARGE SCALE GENOMIC DNA]</scope>
    <source>
        <strain evidence="7">NM4</strain>
    </source>
</reference>
<keyword evidence="2 5" id="KW-0540">Nuclease</keyword>
<dbReference type="InterPro" id="IPR029060">
    <property type="entry name" value="PIN-like_dom_sf"/>
</dbReference>
<sequence>MSVSVKVILDTSVIIEYINRAGKLHKQASAIFKALNEGRLRAAVPSPVLAETFYVAVRIYSSMGLPDPVERAEKLVNWIDKHPQVDVLRNFDLDLEAGKMKLKYGVSLTDCYVLAASKIHKAKAVFRKREKEMESIEDVLRKELEVIFLEDYF</sequence>
<dbReference type="InterPro" id="IPR022907">
    <property type="entry name" value="VapC_family"/>
</dbReference>
<keyword evidence="5" id="KW-0800">Toxin</keyword>
<comment type="caution">
    <text evidence="7">The sequence shown here is derived from an EMBL/GenBank/DDBJ whole genome shotgun (WGS) entry which is preliminary data.</text>
</comment>
<dbReference type="GO" id="GO:0016787">
    <property type="term" value="F:hydrolase activity"/>
    <property type="evidence" value="ECO:0007669"/>
    <property type="project" value="UniProtKB-KW"/>
</dbReference>